<dbReference type="AlphaFoldDB" id="A0A1E3NDH0"/>
<dbReference type="OrthoDB" id="25818at2759"/>
<dbReference type="InterPro" id="IPR051159">
    <property type="entry name" value="Hexapeptide_acetyltransf"/>
</dbReference>
<dbReference type="GeneID" id="30178849"/>
<evidence type="ECO:0000256" key="1">
    <source>
        <dbReference type="ARBA" id="ARBA00007274"/>
    </source>
</evidence>
<dbReference type="PANTHER" id="PTHR23416">
    <property type="entry name" value="SIALIC ACID SYNTHASE-RELATED"/>
    <property type="match status" value="1"/>
</dbReference>
<dbReference type="CDD" id="cd03357">
    <property type="entry name" value="LbH_MAT_GAT"/>
    <property type="match status" value="1"/>
</dbReference>
<sequence length="183" mass="20252">MIAGELYSCSDPQLVKDRYAVRRKLHRYRMLLEEKTLAEDFLHDHVFREFADCSTSFIEPPLFLDYGYNCTIGHHFYSNFNCVMLDCAEITIGNHVMFGPNVQLITATHPKDSVSRNELCQEIAKPITIGDGCWLGAGATVLPGVTLGKNCVVAAGAVVTKSFLEDGLVLVGVPAKVTERLDQ</sequence>
<dbReference type="InterPro" id="IPR001451">
    <property type="entry name" value="Hexapep"/>
</dbReference>
<comment type="similarity">
    <text evidence="1">Belongs to the transferase hexapeptide repeat family.</text>
</comment>
<dbReference type="GO" id="GO:0016407">
    <property type="term" value="F:acetyltransferase activity"/>
    <property type="evidence" value="ECO:0007669"/>
    <property type="project" value="InterPro"/>
</dbReference>
<dbReference type="Gene3D" id="2.160.10.10">
    <property type="entry name" value="Hexapeptide repeat proteins"/>
    <property type="match status" value="1"/>
</dbReference>
<keyword evidence="5" id="KW-1185">Reference proteome</keyword>
<protein>
    <recommendedName>
        <fullName evidence="3">Maltose/galactoside acetyltransferase domain-containing protein</fullName>
    </recommendedName>
</protein>
<organism evidence="4 5">
    <name type="scientific">Pichia membranifaciens NRRL Y-2026</name>
    <dbReference type="NCBI Taxonomy" id="763406"/>
    <lineage>
        <taxon>Eukaryota</taxon>
        <taxon>Fungi</taxon>
        <taxon>Dikarya</taxon>
        <taxon>Ascomycota</taxon>
        <taxon>Saccharomycotina</taxon>
        <taxon>Pichiomycetes</taxon>
        <taxon>Pichiales</taxon>
        <taxon>Pichiaceae</taxon>
        <taxon>Pichia</taxon>
    </lineage>
</organism>
<dbReference type="GO" id="GO:0008374">
    <property type="term" value="F:O-acyltransferase activity"/>
    <property type="evidence" value="ECO:0007669"/>
    <property type="project" value="TreeGrafter"/>
</dbReference>
<evidence type="ECO:0000256" key="2">
    <source>
        <dbReference type="ARBA" id="ARBA00022679"/>
    </source>
</evidence>
<dbReference type="Pfam" id="PF14602">
    <property type="entry name" value="Hexapep_2"/>
    <property type="match status" value="1"/>
</dbReference>
<dbReference type="STRING" id="763406.A0A1E3NDH0"/>
<dbReference type="RefSeq" id="XP_019015277.1">
    <property type="nucleotide sequence ID" value="XM_019162162.1"/>
</dbReference>
<accession>A0A1E3NDH0</accession>
<proteinExistence type="inferred from homology"/>
<dbReference type="InterPro" id="IPR024688">
    <property type="entry name" value="Mac_dom"/>
</dbReference>
<dbReference type="InterPro" id="IPR011004">
    <property type="entry name" value="Trimer_LpxA-like_sf"/>
</dbReference>
<dbReference type="Proteomes" id="UP000094455">
    <property type="component" value="Unassembled WGS sequence"/>
</dbReference>
<feature type="non-terminal residue" evidence="4">
    <location>
        <position position="183"/>
    </location>
</feature>
<gene>
    <name evidence="4" type="ORF">PICMEDRAFT_20568</name>
</gene>
<reference evidence="4 5" key="1">
    <citation type="journal article" date="2016" name="Proc. Natl. Acad. Sci. U.S.A.">
        <title>Comparative genomics of biotechnologically important yeasts.</title>
        <authorList>
            <person name="Riley R."/>
            <person name="Haridas S."/>
            <person name="Wolfe K.H."/>
            <person name="Lopes M.R."/>
            <person name="Hittinger C.T."/>
            <person name="Goeker M."/>
            <person name="Salamov A.A."/>
            <person name="Wisecaver J.H."/>
            <person name="Long T.M."/>
            <person name="Calvey C.H."/>
            <person name="Aerts A.L."/>
            <person name="Barry K.W."/>
            <person name="Choi C."/>
            <person name="Clum A."/>
            <person name="Coughlan A.Y."/>
            <person name="Deshpande S."/>
            <person name="Douglass A.P."/>
            <person name="Hanson S.J."/>
            <person name="Klenk H.-P."/>
            <person name="LaButti K.M."/>
            <person name="Lapidus A."/>
            <person name="Lindquist E.A."/>
            <person name="Lipzen A.M."/>
            <person name="Meier-Kolthoff J.P."/>
            <person name="Ohm R.A."/>
            <person name="Otillar R.P."/>
            <person name="Pangilinan J.L."/>
            <person name="Peng Y."/>
            <person name="Rokas A."/>
            <person name="Rosa C.A."/>
            <person name="Scheuner C."/>
            <person name="Sibirny A.A."/>
            <person name="Slot J.C."/>
            <person name="Stielow J.B."/>
            <person name="Sun H."/>
            <person name="Kurtzman C.P."/>
            <person name="Blackwell M."/>
            <person name="Grigoriev I.V."/>
            <person name="Jeffries T.W."/>
        </authorList>
    </citation>
    <scope>NUCLEOTIDE SEQUENCE [LARGE SCALE GENOMIC DNA]</scope>
    <source>
        <strain evidence="4 5">NRRL Y-2026</strain>
    </source>
</reference>
<feature type="domain" description="Maltose/galactoside acetyltransferase" evidence="3">
    <location>
        <begin position="1"/>
        <end position="31"/>
    </location>
</feature>
<evidence type="ECO:0000259" key="3">
    <source>
        <dbReference type="Pfam" id="PF12464"/>
    </source>
</evidence>
<keyword evidence="2" id="KW-0808">Transferase</keyword>
<dbReference type="SUPFAM" id="SSF51161">
    <property type="entry name" value="Trimeric LpxA-like enzymes"/>
    <property type="match status" value="1"/>
</dbReference>
<evidence type="ECO:0000313" key="5">
    <source>
        <dbReference type="Proteomes" id="UP000094455"/>
    </source>
</evidence>
<dbReference type="Pfam" id="PF12464">
    <property type="entry name" value="Mac"/>
    <property type="match status" value="1"/>
</dbReference>
<name>A0A1E3NDH0_9ASCO</name>
<evidence type="ECO:0000313" key="4">
    <source>
        <dbReference type="EMBL" id="ODQ44164.1"/>
    </source>
</evidence>
<dbReference type="EMBL" id="KV454008">
    <property type="protein sequence ID" value="ODQ44164.1"/>
    <property type="molecule type" value="Genomic_DNA"/>
</dbReference>
<dbReference type="PANTHER" id="PTHR23416:SF23">
    <property type="entry name" value="ACETYLTRANSFERASE C18B11.09C-RELATED"/>
    <property type="match status" value="1"/>
</dbReference>